<feature type="transmembrane region" description="Helical" evidence="6">
    <location>
        <begin position="49"/>
        <end position="73"/>
    </location>
</feature>
<feature type="domain" description="Major facilitator superfamily (MFS) profile" evidence="7">
    <location>
        <begin position="49"/>
        <end position="457"/>
    </location>
</feature>
<dbReference type="Proteomes" id="UP000603453">
    <property type="component" value="Unassembled WGS sequence"/>
</dbReference>
<dbReference type="EMBL" id="JAEPRD010000098">
    <property type="protein sequence ID" value="KAG2199320.1"/>
    <property type="molecule type" value="Genomic_DNA"/>
</dbReference>
<feature type="transmembrane region" description="Helical" evidence="6">
    <location>
        <begin position="85"/>
        <end position="104"/>
    </location>
</feature>
<keyword evidence="9" id="KW-1185">Reference proteome</keyword>
<dbReference type="PANTHER" id="PTHR43791">
    <property type="entry name" value="PERMEASE-RELATED"/>
    <property type="match status" value="1"/>
</dbReference>
<keyword evidence="5 6" id="KW-0472">Membrane</keyword>
<evidence type="ECO:0000313" key="9">
    <source>
        <dbReference type="Proteomes" id="UP000603453"/>
    </source>
</evidence>
<protein>
    <recommendedName>
        <fullName evidence="7">Major facilitator superfamily (MFS) profile domain-containing protein</fullName>
    </recommendedName>
</protein>
<dbReference type="PROSITE" id="PS50850">
    <property type="entry name" value="MFS"/>
    <property type="match status" value="1"/>
</dbReference>
<dbReference type="GO" id="GO:0016020">
    <property type="term" value="C:membrane"/>
    <property type="evidence" value="ECO:0007669"/>
    <property type="project" value="UniProtKB-SubCell"/>
</dbReference>
<evidence type="ECO:0000256" key="4">
    <source>
        <dbReference type="ARBA" id="ARBA00022989"/>
    </source>
</evidence>
<feature type="transmembrane region" description="Helical" evidence="6">
    <location>
        <begin position="278"/>
        <end position="302"/>
    </location>
</feature>
<feature type="transmembrane region" description="Helical" evidence="6">
    <location>
        <begin position="427"/>
        <end position="452"/>
    </location>
</feature>
<sequence>MEKQVDSQSFDHSKETLAEDIISEHDSTPVKFVKTTEEKAFVRKLNWTVLPVIFLIVFIQFCDKSALSVAAVLGIKEDNNITGSQFSWVGSIFYLGYLICQVPNNYLIQKYPTGRYLGSVLIVWGFVMAATALCHTFSQLMALRFLLGLFEGVTYPCVYIILNTLYRRSEQSSCWGFLGISTGMGTVFGVLIAYGLYHMDNIAGLRAWRWGYIVFGIMTVLIGILTFFCLVDNTHHKLLRLTEKELDIVEERTRDNCVVRVKEIKSEQRWEALKEPRLYLIFFMNLFNCLQNGGLVTFSTILVEGLGFSAFNSIILQIPNGVVSAAFAIGAVWVANRVHHTTFTAIGTASISLVGCIILSAVPGMPKLVGLYLSWAMTGVGSLTQTLVSTNVSGYTKRNFYNAVNMVAMTFGNFIGPLLMIDNQAPGYFGAMTGFSIANAALIVCLIINYILMKNENKRRIANPPTTPTDVYLDLTDAQDRNILYKL</sequence>
<comment type="subcellular location">
    <subcellularLocation>
        <location evidence="1">Membrane</location>
        <topology evidence="1">Multi-pass membrane protein</topology>
    </subcellularLocation>
</comment>
<dbReference type="Pfam" id="PF07690">
    <property type="entry name" value="MFS_1"/>
    <property type="match status" value="1"/>
</dbReference>
<dbReference type="SUPFAM" id="SSF103473">
    <property type="entry name" value="MFS general substrate transporter"/>
    <property type="match status" value="1"/>
</dbReference>
<keyword evidence="2" id="KW-0813">Transport</keyword>
<accession>A0A8H7QWW7</accession>
<evidence type="ECO:0000313" key="8">
    <source>
        <dbReference type="EMBL" id="KAG2199320.1"/>
    </source>
</evidence>
<evidence type="ECO:0000256" key="6">
    <source>
        <dbReference type="SAM" id="Phobius"/>
    </source>
</evidence>
<gene>
    <name evidence="8" type="ORF">INT47_012954</name>
</gene>
<feature type="transmembrane region" description="Helical" evidence="6">
    <location>
        <begin position="209"/>
        <end position="231"/>
    </location>
</feature>
<reference evidence="8" key="1">
    <citation type="submission" date="2020-12" db="EMBL/GenBank/DDBJ databases">
        <title>Metabolic potential, ecology and presence of endohyphal bacteria is reflected in genomic diversity of Mucoromycotina.</title>
        <authorList>
            <person name="Muszewska A."/>
            <person name="Okrasinska A."/>
            <person name="Steczkiewicz K."/>
            <person name="Drgas O."/>
            <person name="Orlowska M."/>
            <person name="Perlinska-Lenart U."/>
            <person name="Aleksandrzak-Piekarczyk T."/>
            <person name="Szatraj K."/>
            <person name="Zielenkiewicz U."/>
            <person name="Pilsyk S."/>
            <person name="Malc E."/>
            <person name="Mieczkowski P."/>
            <person name="Kruszewska J.S."/>
            <person name="Biernat P."/>
            <person name="Pawlowska J."/>
        </authorList>
    </citation>
    <scope>NUCLEOTIDE SEQUENCE</scope>
    <source>
        <strain evidence="8">WA0000017839</strain>
    </source>
</reference>
<feature type="transmembrane region" description="Helical" evidence="6">
    <location>
        <begin position="116"/>
        <end position="138"/>
    </location>
</feature>
<feature type="transmembrane region" description="Helical" evidence="6">
    <location>
        <begin position="174"/>
        <end position="197"/>
    </location>
</feature>
<evidence type="ECO:0000259" key="7">
    <source>
        <dbReference type="PROSITE" id="PS50850"/>
    </source>
</evidence>
<evidence type="ECO:0000256" key="1">
    <source>
        <dbReference type="ARBA" id="ARBA00004141"/>
    </source>
</evidence>
<evidence type="ECO:0000256" key="5">
    <source>
        <dbReference type="ARBA" id="ARBA00023136"/>
    </source>
</evidence>
<dbReference type="InterPro" id="IPR011701">
    <property type="entry name" value="MFS"/>
</dbReference>
<evidence type="ECO:0000256" key="2">
    <source>
        <dbReference type="ARBA" id="ARBA00022448"/>
    </source>
</evidence>
<feature type="transmembrane region" description="Helical" evidence="6">
    <location>
        <begin position="400"/>
        <end position="421"/>
    </location>
</feature>
<dbReference type="GO" id="GO:0022857">
    <property type="term" value="F:transmembrane transporter activity"/>
    <property type="evidence" value="ECO:0007669"/>
    <property type="project" value="InterPro"/>
</dbReference>
<dbReference type="OrthoDB" id="6730379at2759"/>
<dbReference type="Gene3D" id="1.20.1250.20">
    <property type="entry name" value="MFS general substrate transporter like domains"/>
    <property type="match status" value="2"/>
</dbReference>
<keyword evidence="4 6" id="KW-1133">Transmembrane helix</keyword>
<keyword evidence="3 6" id="KW-0812">Transmembrane</keyword>
<dbReference type="InterPro" id="IPR020846">
    <property type="entry name" value="MFS_dom"/>
</dbReference>
<dbReference type="AlphaFoldDB" id="A0A8H7QWW7"/>
<dbReference type="PANTHER" id="PTHR43791:SF36">
    <property type="entry name" value="TRANSPORTER, PUTATIVE (AFU_ORTHOLOGUE AFUA_6G08340)-RELATED"/>
    <property type="match status" value="1"/>
</dbReference>
<feature type="transmembrane region" description="Helical" evidence="6">
    <location>
        <begin position="342"/>
        <end position="362"/>
    </location>
</feature>
<name>A0A8H7QWW7_9FUNG</name>
<comment type="caution">
    <text evidence="8">The sequence shown here is derived from an EMBL/GenBank/DDBJ whole genome shotgun (WGS) entry which is preliminary data.</text>
</comment>
<feature type="transmembrane region" description="Helical" evidence="6">
    <location>
        <begin position="368"/>
        <end position="388"/>
    </location>
</feature>
<dbReference type="InterPro" id="IPR036259">
    <property type="entry name" value="MFS_trans_sf"/>
</dbReference>
<feature type="transmembrane region" description="Helical" evidence="6">
    <location>
        <begin position="144"/>
        <end position="162"/>
    </location>
</feature>
<organism evidence="8 9">
    <name type="scientific">Mucor saturninus</name>
    <dbReference type="NCBI Taxonomy" id="64648"/>
    <lineage>
        <taxon>Eukaryota</taxon>
        <taxon>Fungi</taxon>
        <taxon>Fungi incertae sedis</taxon>
        <taxon>Mucoromycota</taxon>
        <taxon>Mucoromycotina</taxon>
        <taxon>Mucoromycetes</taxon>
        <taxon>Mucorales</taxon>
        <taxon>Mucorineae</taxon>
        <taxon>Mucoraceae</taxon>
        <taxon>Mucor</taxon>
    </lineage>
</organism>
<proteinExistence type="predicted"/>
<feature type="transmembrane region" description="Helical" evidence="6">
    <location>
        <begin position="314"/>
        <end position="335"/>
    </location>
</feature>
<evidence type="ECO:0000256" key="3">
    <source>
        <dbReference type="ARBA" id="ARBA00022692"/>
    </source>
</evidence>